<reference evidence="1" key="1">
    <citation type="submission" date="2021-06" db="EMBL/GenBank/DDBJ databases">
        <authorList>
            <person name="Kallberg Y."/>
            <person name="Tangrot J."/>
            <person name="Rosling A."/>
        </authorList>
    </citation>
    <scope>NUCLEOTIDE SEQUENCE</scope>
    <source>
        <strain evidence="1">28 12/20/2015</strain>
    </source>
</reference>
<accession>A0ACA9Q1E3</accession>
<gene>
    <name evidence="1" type="ORF">SPELUC_LOCUS12776</name>
</gene>
<protein>
    <submittedName>
        <fullName evidence="1">3073_t:CDS:1</fullName>
    </submittedName>
</protein>
<keyword evidence="2" id="KW-1185">Reference proteome</keyword>
<proteinExistence type="predicted"/>
<comment type="caution">
    <text evidence="1">The sequence shown here is derived from an EMBL/GenBank/DDBJ whole genome shotgun (WGS) entry which is preliminary data.</text>
</comment>
<name>A0ACA9Q1E3_9GLOM</name>
<organism evidence="1 2">
    <name type="scientific">Cetraspora pellucida</name>
    <dbReference type="NCBI Taxonomy" id="1433469"/>
    <lineage>
        <taxon>Eukaryota</taxon>
        <taxon>Fungi</taxon>
        <taxon>Fungi incertae sedis</taxon>
        <taxon>Mucoromycota</taxon>
        <taxon>Glomeromycotina</taxon>
        <taxon>Glomeromycetes</taxon>
        <taxon>Diversisporales</taxon>
        <taxon>Gigasporaceae</taxon>
        <taxon>Cetraspora</taxon>
    </lineage>
</organism>
<dbReference type="EMBL" id="CAJVPW010031320">
    <property type="protein sequence ID" value="CAG8726215.1"/>
    <property type="molecule type" value="Genomic_DNA"/>
</dbReference>
<feature type="non-terminal residue" evidence="1">
    <location>
        <position position="52"/>
    </location>
</feature>
<dbReference type="Proteomes" id="UP000789366">
    <property type="component" value="Unassembled WGS sequence"/>
</dbReference>
<evidence type="ECO:0000313" key="1">
    <source>
        <dbReference type="EMBL" id="CAG8726215.1"/>
    </source>
</evidence>
<evidence type="ECO:0000313" key="2">
    <source>
        <dbReference type="Proteomes" id="UP000789366"/>
    </source>
</evidence>
<feature type="non-terminal residue" evidence="1">
    <location>
        <position position="1"/>
    </location>
</feature>
<sequence>LHSPDLKLCIVYQVCQNYKLQDDLHRSDDPGFLPLLNSNSFDLGQSNFQSVT</sequence>